<keyword evidence="3" id="KW-1185">Reference proteome</keyword>
<evidence type="ECO:0000313" key="3">
    <source>
        <dbReference type="Proteomes" id="UP000800035"/>
    </source>
</evidence>
<proteinExistence type="predicted"/>
<dbReference type="EMBL" id="ML977027">
    <property type="protein sequence ID" value="KAF1950238.1"/>
    <property type="molecule type" value="Genomic_DNA"/>
</dbReference>
<evidence type="ECO:0000256" key="1">
    <source>
        <dbReference type="SAM" id="Phobius"/>
    </source>
</evidence>
<feature type="transmembrane region" description="Helical" evidence="1">
    <location>
        <begin position="17"/>
        <end position="40"/>
    </location>
</feature>
<accession>A0A6A5TD63</accession>
<keyword evidence="1" id="KW-0812">Transmembrane</keyword>
<keyword evidence="1" id="KW-1133">Transmembrane helix</keyword>
<sequence length="65" mass="7204">MEGKDGVARWVWKFDGLGWIGLVHRWGGVVWCGACGLVFLHPHRRSLGMPVHGLMFSAFTSHGEA</sequence>
<organism evidence="2 3">
    <name type="scientific">Byssothecium circinans</name>
    <dbReference type="NCBI Taxonomy" id="147558"/>
    <lineage>
        <taxon>Eukaryota</taxon>
        <taxon>Fungi</taxon>
        <taxon>Dikarya</taxon>
        <taxon>Ascomycota</taxon>
        <taxon>Pezizomycotina</taxon>
        <taxon>Dothideomycetes</taxon>
        <taxon>Pleosporomycetidae</taxon>
        <taxon>Pleosporales</taxon>
        <taxon>Massarineae</taxon>
        <taxon>Massarinaceae</taxon>
        <taxon>Byssothecium</taxon>
    </lineage>
</organism>
<dbReference type="AlphaFoldDB" id="A0A6A5TD63"/>
<reference evidence="2" key="1">
    <citation type="journal article" date="2020" name="Stud. Mycol.">
        <title>101 Dothideomycetes genomes: a test case for predicting lifestyles and emergence of pathogens.</title>
        <authorList>
            <person name="Haridas S."/>
            <person name="Albert R."/>
            <person name="Binder M."/>
            <person name="Bloem J."/>
            <person name="Labutti K."/>
            <person name="Salamov A."/>
            <person name="Andreopoulos B."/>
            <person name="Baker S."/>
            <person name="Barry K."/>
            <person name="Bills G."/>
            <person name="Bluhm B."/>
            <person name="Cannon C."/>
            <person name="Castanera R."/>
            <person name="Culley D."/>
            <person name="Daum C."/>
            <person name="Ezra D."/>
            <person name="Gonzalez J."/>
            <person name="Henrissat B."/>
            <person name="Kuo A."/>
            <person name="Liang C."/>
            <person name="Lipzen A."/>
            <person name="Lutzoni F."/>
            <person name="Magnuson J."/>
            <person name="Mondo S."/>
            <person name="Nolan M."/>
            <person name="Ohm R."/>
            <person name="Pangilinan J."/>
            <person name="Park H.-J."/>
            <person name="Ramirez L."/>
            <person name="Alfaro M."/>
            <person name="Sun H."/>
            <person name="Tritt A."/>
            <person name="Yoshinaga Y."/>
            <person name="Zwiers L.-H."/>
            <person name="Turgeon B."/>
            <person name="Goodwin S."/>
            <person name="Spatafora J."/>
            <person name="Crous P."/>
            <person name="Grigoriev I."/>
        </authorList>
    </citation>
    <scope>NUCLEOTIDE SEQUENCE</scope>
    <source>
        <strain evidence="2">CBS 675.92</strain>
    </source>
</reference>
<name>A0A6A5TD63_9PLEO</name>
<evidence type="ECO:0000313" key="2">
    <source>
        <dbReference type="EMBL" id="KAF1950238.1"/>
    </source>
</evidence>
<dbReference type="Proteomes" id="UP000800035">
    <property type="component" value="Unassembled WGS sequence"/>
</dbReference>
<keyword evidence="1" id="KW-0472">Membrane</keyword>
<protein>
    <submittedName>
        <fullName evidence="2">Uncharacterized protein</fullName>
    </submittedName>
</protein>
<gene>
    <name evidence="2" type="ORF">CC80DRAFT_496889</name>
</gene>